<dbReference type="PANTHER" id="PTHR34154">
    <property type="entry name" value="ALKALI-SENSITIVE LINKAGE PROTEIN 1"/>
    <property type="match status" value="1"/>
</dbReference>
<dbReference type="GO" id="GO:0016787">
    <property type="term" value="F:hydrolase activity"/>
    <property type="evidence" value="ECO:0007669"/>
    <property type="project" value="UniProtKB-KW"/>
</dbReference>
<sequence length="394" mass="43603">MSWRLLLLFVTLAGISSCKKGAGPANNSPTNPPVVDNTPFQPGATLVVSKTTAMGNPRVALGADTVFTDSNRGISKFKALPSGFDNAIVSFYLPKGFIVVFAENNDGTGESVCYVSAKASITASLPDALKNRVSFVRYIPLANTAKKGFAATDSNAVKLFNTSWYYGWSIDRPSFGAQQFVPMTWGKGTATVDYMASLVNRKDVDHLLSFNEPDNIDQSNIPIIDTAIARYKVMMQSGLRLGSPAVTQDQAFGANKWLTKFMDAAKLQKVRVDFVALHWYDWGNQTNNQATDSLTAQAVFNRFKTYIERVHTDYPNQKIWITEYNANRNRSSNIVHKYFMKLSVDWLNTVPYVERFAYFFPPDLPAVDTNGALTDAGSYWNSLTSTEAFAANIE</sequence>
<dbReference type="InterPro" id="IPR053183">
    <property type="entry name" value="ASL1"/>
</dbReference>
<protein>
    <submittedName>
        <fullName evidence="3">Putative glycosyl hydrolase</fullName>
    </submittedName>
</protein>
<evidence type="ECO:0000256" key="1">
    <source>
        <dbReference type="SAM" id="SignalP"/>
    </source>
</evidence>
<dbReference type="Proteomes" id="UP000316167">
    <property type="component" value="Unassembled WGS sequence"/>
</dbReference>
<evidence type="ECO:0000313" key="4">
    <source>
        <dbReference type="Proteomes" id="UP000316167"/>
    </source>
</evidence>
<dbReference type="Gene3D" id="3.20.20.80">
    <property type="entry name" value="Glycosidases"/>
    <property type="match status" value="1"/>
</dbReference>
<reference evidence="3 4" key="1">
    <citation type="journal article" date="2015" name="Stand. Genomic Sci.">
        <title>Genomic Encyclopedia of Bacterial and Archaeal Type Strains, Phase III: the genomes of soil and plant-associated and newly described type strains.</title>
        <authorList>
            <person name="Whitman W.B."/>
            <person name="Woyke T."/>
            <person name="Klenk H.P."/>
            <person name="Zhou Y."/>
            <person name="Lilburn T.G."/>
            <person name="Beck B.J."/>
            <person name="De Vos P."/>
            <person name="Vandamme P."/>
            <person name="Eisen J.A."/>
            <person name="Garrity G."/>
            <person name="Hugenholtz P."/>
            <person name="Kyrpides N.C."/>
        </authorList>
    </citation>
    <scope>NUCLEOTIDE SEQUENCE [LARGE SCALE GENOMIC DNA]</scope>
    <source>
        <strain evidence="3 4">CGMCC 1.7271</strain>
    </source>
</reference>
<evidence type="ECO:0000313" key="3">
    <source>
        <dbReference type="EMBL" id="TWI85514.1"/>
    </source>
</evidence>
<keyword evidence="3" id="KW-0378">Hydrolase</keyword>
<dbReference type="SUPFAM" id="SSF51445">
    <property type="entry name" value="(Trans)glycosidases"/>
    <property type="match status" value="1"/>
</dbReference>
<name>A0A562SX05_9BACT</name>
<accession>A0A562SX05</accession>
<keyword evidence="4" id="KW-1185">Reference proteome</keyword>
<feature type="signal peptide" evidence="1">
    <location>
        <begin position="1"/>
        <end position="22"/>
    </location>
</feature>
<feature type="domain" description="Asl1-like glycosyl hydrolase catalytic" evidence="2">
    <location>
        <begin position="161"/>
        <end position="378"/>
    </location>
</feature>
<dbReference type="GO" id="GO:0071966">
    <property type="term" value="P:fungal-type cell wall polysaccharide metabolic process"/>
    <property type="evidence" value="ECO:0007669"/>
    <property type="project" value="TreeGrafter"/>
</dbReference>
<gene>
    <name evidence="3" type="ORF">IQ13_0677</name>
</gene>
<dbReference type="RefSeq" id="WP_144884475.1">
    <property type="nucleotide sequence ID" value="NZ_VLLE01000002.1"/>
</dbReference>
<dbReference type="EMBL" id="VLLE01000002">
    <property type="protein sequence ID" value="TWI85514.1"/>
    <property type="molecule type" value="Genomic_DNA"/>
</dbReference>
<organism evidence="3 4">
    <name type="scientific">Lacibacter cauensis</name>
    <dbReference type="NCBI Taxonomy" id="510947"/>
    <lineage>
        <taxon>Bacteria</taxon>
        <taxon>Pseudomonadati</taxon>
        <taxon>Bacteroidota</taxon>
        <taxon>Chitinophagia</taxon>
        <taxon>Chitinophagales</taxon>
        <taxon>Chitinophagaceae</taxon>
        <taxon>Lacibacter</taxon>
    </lineage>
</organism>
<dbReference type="AlphaFoldDB" id="A0A562SX05"/>
<evidence type="ECO:0000259" key="2">
    <source>
        <dbReference type="Pfam" id="PF11790"/>
    </source>
</evidence>
<dbReference type="InterPro" id="IPR017853">
    <property type="entry name" value="GH"/>
</dbReference>
<dbReference type="PROSITE" id="PS51257">
    <property type="entry name" value="PROKAR_LIPOPROTEIN"/>
    <property type="match status" value="1"/>
</dbReference>
<dbReference type="OrthoDB" id="9809583at2"/>
<feature type="chain" id="PRO_5022080947" evidence="1">
    <location>
        <begin position="23"/>
        <end position="394"/>
    </location>
</feature>
<dbReference type="InterPro" id="IPR024655">
    <property type="entry name" value="Asl1_glyco_hydro_catalytic"/>
</dbReference>
<dbReference type="Pfam" id="PF11790">
    <property type="entry name" value="Glyco_hydro_cc"/>
    <property type="match status" value="1"/>
</dbReference>
<keyword evidence="1" id="KW-0732">Signal</keyword>
<dbReference type="PANTHER" id="PTHR34154:SF3">
    <property type="entry name" value="ALKALI-SENSITIVE LINKAGE PROTEIN 1"/>
    <property type="match status" value="1"/>
</dbReference>
<proteinExistence type="predicted"/>
<comment type="caution">
    <text evidence="3">The sequence shown here is derived from an EMBL/GenBank/DDBJ whole genome shotgun (WGS) entry which is preliminary data.</text>
</comment>